<feature type="transmembrane region" description="Helical" evidence="1">
    <location>
        <begin position="171"/>
        <end position="195"/>
    </location>
</feature>
<keyword evidence="1" id="KW-0472">Membrane</keyword>
<feature type="transmembrane region" description="Helical" evidence="1">
    <location>
        <begin position="277"/>
        <end position="299"/>
    </location>
</feature>
<keyword evidence="1" id="KW-1133">Transmembrane helix</keyword>
<name>A0A372LC40_9BACI</name>
<dbReference type="PANTHER" id="PTHR41324">
    <property type="entry name" value="MEMBRANE PROTEIN-RELATED"/>
    <property type="match status" value="1"/>
</dbReference>
<organism evidence="2 3">
    <name type="scientific">Peribacillus glennii</name>
    <dbReference type="NCBI Taxonomy" id="2303991"/>
    <lineage>
        <taxon>Bacteria</taxon>
        <taxon>Bacillati</taxon>
        <taxon>Bacillota</taxon>
        <taxon>Bacilli</taxon>
        <taxon>Bacillales</taxon>
        <taxon>Bacillaceae</taxon>
        <taxon>Peribacillus</taxon>
    </lineage>
</organism>
<dbReference type="EMBL" id="QVTD01000010">
    <property type="protein sequence ID" value="RFU62493.1"/>
    <property type="molecule type" value="Genomic_DNA"/>
</dbReference>
<gene>
    <name evidence="2" type="ORF">D0466_15185</name>
</gene>
<dbReference type="AlphaFoldDB" id="A0A372LC40"/>
<feature type="transmembrane region" description="Helical" evidence="1">
    <location>
        <begin position="12"/>
        <end position="38"/>
    </location>
</feature>
<evidence type="ECO:0000256" key="1">
    <source>
        <dbReference type="SAM" id="Phobius"/>
    </source>
</evidence>
<keyword evidence="3" id="KW-1185">Reference proteome</keyword>
<evidence type="ECO:0000313" key="2">
    <source>
        <dbReference type="EMBL" id="RFU62493.1"/>
    </source>
</evidence>
<reference evidence="2 3" key="1">
    <citation type="submission" date="2018-08" db="EMBL/GenBank/DDBJ databases">
        <title>Bacillus chawlae sp. nov., Bacillus glennii sp. nov., and Bacillus saganii sp. nov. Isolated from the Vehicle Assembly Building at Kennedy Space Center where the Viking Spacecraft were Assembled.</title>
        <authorList>
            <person name="Seuylemezian A."/>
            <person name="Vaishampayan P."/>
        </authorList>
    </citation>
    <scope>NUCLEOTIDE SEQUENCE [LARGE SCALE GENOMIC DNA]</scope>
    <source>
        <strain evidence="2 3">V44-8</strain>
    </source>
</reference>
<feature type="transmembrane region" description="Helical" evidence="1">
    <location>
        <begin position="58"/>
        <end position="91"/>
    </location>
</feature>
<feature type="transmembrane region" description="Helical" evidence="1">
    <location>
        <begin position="238"/>
        <end position="265"/>
    </location>
</feature>
<accession>A0A372LC40</accession>
<protein>
    <submittedName>
        <fullName evidence="2">DUF2232 domain-containing protein</fullName>
    </submittedName>
</protein>
<evidence type="ECO:0000313" key="3">
    <source>
        <dbReference type="Proteomes" id="UP000262939"/>
    </source>
</evidence>
<feature type="transmembrane region" description="Helical" evidence="1">
    <location>
        <begin position="216"/>
        <end position="232"/>
    </location>
</feature>
<dbReference type="Pfam" id="PF09991">
    <property type="entry name" value="DUF2232"/>
    <property type="match status" value="1"/>
</dbReference>
<dbReference type="RefSeq" id="WP_117323389.1">
    <property type="nucleotide sequence ID" value="NZ_QVTD01000010.1"/>
</dbReference>
<dbReference type="Proteomes" id="UP000262939">
    <property type="component" value="Unassembled WGS sequence"/>
</dbReference>
<comment type="caution">
    <text evidence="2">The sequence shown here is derived from an EMBL/GenBank/DDBJ whole genome shotgun (WGS) entry which is preliminary data.</text>
</comment>
<dbReference type="InterPro" id="IPR018710">
    <property type="entry name" value="DUF2232"/>
</dbReference>
<proteinExistence type="predicted"/>
<dbReference type="PANTHER" id="PTHR41324:SF1">
    <property type="entry name" value="DUF2232 DOMAIN-CONTAINING PROTEIN"/>
    <property type="match status" value="1"/>
</dbReference>
<sequence>MNNGRKIAEGGALLALYSILLLLTVYFPLLGLPLFFFLPVPFILTAIKHDLGWSIGFLLVACGLSALFGTITAIPMALVTGATGVTIGALIRRNKPAYLVYVGAVLILIIGIVALYGAAAWFFDVDFIGDFISMLRDSVGKSLDMMTAMGQEVPEDFTKGINDWVDMLNTLLPALLVATSMVMAALIVLASNPFVKRFSEKKVSWPPLRELQLPKSLLWYYLITMVAGFFLRPEEDSYLYMVIANLLLILQLLMLLQGYSLLFFFSHIKGWAKAVPVIILVLSLFMPFFQAFIRIAGIVDLGFPIRDALRNKKQ</sequence>
<dbReference type="OrthoDB" id="2987886at2"/>
<feature type="transmembrane region" description="Helical" evidence="1">
    <location>
        <begin position="98"/>
        <end position="123"/>
    </location>
</feature>
<keyword evidence="1" id="KW-0812">Transmembrane</keyword>